<evidence type="ECO:0000313" key="1">
    <source>
        <dbReference type="EMBL" id="KAI5655544.1"/>
    </source>
</evidence>
<keyword evidence="2" id="KW-1185">Reference proteome</keyword>
<organism evidence="1 2">
    <name type="scientific">Catharanthus roseus</name>
    <name type="common">Madagascar periwinkle</name>
    <name type="synonym">Vinca rosea</name>
    <dbReference type="NCBI Taxonomy" id="4058"/>
    <lineage>
        <taxon>Eukaryota</taxon>
        <taxon>Viridiplantae</taxon>
        <taxon>Streptophyta</taxon>
        <taxon>Embryophyta</taxon>
        <taxon>Tracheophyta</taxon>
        <taxon>Spermatophyta</taxon>
        <taxon>Magnoliopsida</taxon>
        <taxon>eudicotyledons</taxon>
        <taxon>Gunneridae</taxon>
        <taxon>Pentapetalae</taxon>
        <taxon>asterids</taxon>
        <taxon>lamiids</taxon>
        <taxon>Gentianales</taxon>
        <taxon>Apocynaceae</taxon>
        <taxon>Rauvolfioideae</taxon>
        <taxon>Vinceae</taxon>
        <taxon>Catharanthinae</taxon>
        <taxon>Catharanthus</taxon>
    </lineage>
</organism>
<sequence length="401" mass="46681">MASNEQKRRQNMELVIDPVDRLAGNLDLTNEILKRLSFKSSIRCMTVCNNWYGLIQTINTLKSGKISGLFYHVPSLPLGRYQFIPLLDGEDDSAFTVNPYLQCQFEHSRILQSSNGVLLLYNSFPMRRYYVYNTANKEHSVLPELSSDYIMSISLAFTEPFQYKVIALLRLSGRPVQILIYSSGEGEMWRFVEDIVIEIIPGVKFLEGVCWNNSMIWVNFNPHMHSLMFDLDNETLLPIASPPIRYPYKKETISCKESQGRLYFIEFDCYYTLSKFHVYELEKDEMKWLLRYNVDLGDYIKESKLDWSRQNLPILLSLIHGDNKEETGLLLYTNCQVLSYKLKNKACVKVCDLNIDVEKYKYFRHWGHKCILYHEMPVHPLKSFSGETTENAATGVSHLSN</sequence>
<dbReference type="Proteomes" id="UP001060085">
    <property type="component" value="Linkage Group LG07"/>
</dbReference>
<accession>A0ACC0A5R7</accession>
<proteinExistence type="predicted"/>
<protein>
    <submittedName>
        <fullName evidence="1">Uncharacterized protein</fullName>
    </submittedName>
</protein>
<reference evidence="2" key="1">
    <citation type="journal article" date="2023" name="Nat. Plants">
        <title>Single-cell RNA sequencing provides a high-resolution roadmap for understanding the multicellular compartmentation of specialized metabolism.</title>
        <authorList>
            <person name="Sun S."/>
            <person name="Shen X."/>
            <person name="Li Y."/>
            <person name="Li Y."/>
            <person name="Wang S."/>
            <person name="Li R."/>
            <person name="Zhang H."/>
            <person name="Shen G."/>
            <person name="Guo B."/>
            <person name="Wei J."/>
            <person name="Xu J."/>
            <person name="St-Pierre B."/>
            <person name="Chen S."/>
            <person name="Sun C."/>
        </authorList>
    </citation>
    <scope>NUCLEOTIDE SEQUENCE [LARGE SCALE GENOMIC DNA]</scope>
</reference>
<name>A0ACC0A5R7_CATRO</name>
<dbReference type="EMBL" id="CM044707">
    <property type="protein sequence ID" value="KAI5655544.1"/>
    <property type="molecule type" value="Genomic_DNA"/>
</dbReference>
<comment type="caution">
    <text evidence="1">The sequence shown here is derived from an EMBL/GenBank/DDBJ whole genome shotgun (WGS) entry which is preliminary data.</text>
</comment>
<gene>
    <name evidence="1" type="ORF">M9H77_32731</name>
</gene>
<evidence type="ECO:0000313" key="2">
    <source>
        <dbReference type="Proteomes" id="UP001060085"/>
    </source>
</evidence>